<dbReference type="RefSeq" id="WP_378126869.1">
    <property type="nucleotide sequence ID" value="NZ_JBHSED010000021.1"/>
</dbReference>
<dbReference type="Gene3D" id="3.40.109.10">
    <property type="entry name" value="NADH Oxidase"/>
    <property type="match status" value="1"/>
</dbReference>
<dbReference type="PANTHER" id="PTHR43821">
    <property type="entry name" value="NAD(P)H NITROREDUCTASE YDJA-RELATED"/>
    <property type="match status" value="1"/>
</dbReference>
<proteinExistence type="predicted"/>
<comment type="caution">
    <text evidence="2">The sequence shown here is derived from an EMBL/GenBank/DDBJ whole genome shotgun (WGS) entry which is preliminary data.</text>
</comment>
<organism evidence="2 3">
    <name type="scientific">Cohnella boryungensis</name>
    <dbReference type="NCBI Taxonomy" id="768479"/>
    <lineage>
        <taxon>Bacteria</taxon>
        <taxon>Bacillati</taxon>
        <taxon>Bacillota</taxon>
        <taxon>Bacilli</taxon>
        <taxon>Bacillales</taxon>
        <taxon>Paenibacillaceae</taxon>
        <taxon>Cohnella</taxon>
    </lineage>
</organism>
<sequence>MKLADYLMDWRNVTQFQDRPVARELVLEVLNDAVWAPNHGLREPWRFVYVDQEGMQAMRQLQQPSPAHLLIIAKEDEDPHRRDEDLAAVCCLVANFELLAREKRLGTRRSMPDWIYDPELRKRFGIRPNERIAVVLDLGHIDPAADGTPAAADRISLELL</sequence>
<accession>A0ABV8SBP5</accession>
<dbReference type="EMBL" id="JBHSED010000021">
    <property type="protein sequence ID" value="MFC4304272.1"/>
    <property type="molecule type" value="Genomic_DNA"/>
</dbReference>
<gene>
    <name evidence="2" type="ORF">ACFO1S_12610</name>
</gene>
<evidence type="ECO:0000313" key="2">
    <source>
        <dbReference type="EMBL" id="MFC4304272.1"/>
    </source>
</evidence>
<reference evidence="3" key="1">
    <citation type="journal article" date="2019" name="Int. J. Syst. Evol. Microbiol.">
        <title>The Global Catalogue of Microorganisms (GCM) 10K type strain sequencing project: providing services to taxonomists for standard genome sequencing and annotation.</title>
        <authorList>
            <consortium name="The Broad Institute Genomics Platform"/>
            <consortium name="The Broad Institute Genome Sequencing Center for Infectious Disease"/>
            <person name="Wu L."/>
            <person name="Ma J."/>
        </authorList>
    </citation>
    <scope>NUCLEOTIDE SEQUENCE [LARGE SCALE GENOMIC DNA]</scope>
    <source>
        <strain evidence="3">CGMCC 4.1641</strain>
    </source>
</reference>
<name>A0ABV8SBP5_9BACL</name>
<feature type="domain" description="Nitroreductase" evidence="1">
    <location>
        <begin position="10"/>
        <end position="60"/>
    </location>
</feature>
<dbReference type="InterPro" id="IPR000415">
    <property type="entry name" value="Nitroreductase-like"/>
</dbReference>
<dbReference type="InterPro" id="IPR052530">
    <property type="entry name" value="NAD(P)H_nitroreductase"/>
</dbReference>
<keyword evidence="3" id="KW-1185">Reference proteome</keyword>
<protein>
    <submittedName>
        <fullName evidence="2">Nitroreductase family protein</fullName>
    </submittedName>
</protein>
<dbReference type="SUPFAM" id="SSF55469">
    <property type="entry name" value="FMN-dependent nitroreductase-like"/>
    <property type="match status" value="1"/>
</dbReference>
<dbReference type="Pfam" id="PF00881">
    <property type="entry name" value="Nitroreductase"/>
    <property type="match status" value="1"/>
</dbReference>
<dbReference type="Proteomes" id="UP001595755">
    <property type="component" value="Unassembled WGS sequence"/>
</dbReference>
<dbReference type="PANTHER" id="PTHR43821:SF1">
    <property type="entry name" value="NAD(P)H NITROREDUCTASE YDJA-RELATED"/>
    <property type="match status" value="1"/>
</dbReference>
<dbReference type="InterPro" id="IPR029479">
    <property type="entry name" value="Nitroreductase"/>
</dbReference>
<evidence type="ECO:0000259" key="1">
    <source>
        <dbReference type="Pfam" id="PF00881"/>
    </source>
</evidence>
<evidence type="ECO:0000313" key="3">
    <source>
        <dbReference type="Proteomes" id="UP001595755"/>
    </source>
</evidence>